<proteinExistence type="predicted"/>
<accession>A0ACB8E466</accession>
<gene>
    <name evidence="1" type="ORF">HPB49_023912</name>
</gene>
<evidence type="ECO:0000313" key="2">
    <source>
        <dbReference type="Proteomes" id="UP000821865"/>
    </source>
</evidence>
<keyword evidence="2" id="KW-1185">Reference proteome</keyword>
<dbReference type="Proteomes" id="UP000821865">
    <property type="component" value="Chromosome 1"/>
</dbReference>
<evidence type="ECO:0000313" key="1">
    <source>
        <dbReference type="EMBL" id="KAH7981411.1"/>
    </source>
</evidence>
<organism evidence="1 2">
    <name type="scientific">Dermacentor silvarum</name>
    <name type="common">Tick</name>
    <dbReference type="NCBI Taxonomy" id="543639"/>
    <lineage>
        <taxon>Eukaryota</taxon>
        <taxon>Metazoa</taxon>
        <taxon>Ecdysozoa</taxon>
        <taxon>Arthropoda</taxon>
        <taxon>Chelicerata</taxon>
        <taxon>Arachnida</taxon>
        <taxon>Acari</taxon>
        <taxon>Parasitiformes</taxon>
        <taxon>Ixodida</taxon>
        <taxon>Ixodoidea</taxon>
        <taxon>Ixodidae</taxon>
        <taxon>Rhipicephalinae</taxon>
        <taxon>Dermacentor</taxon>
    </lineage>
</organism>
<protein>
    <submittedName>
        <fullName evidence="1">Uncharacterized protein</fullName>
    </submittedName>
</protein>
<name>A0ACB8E466_DERSI</name>
<comment type="caution">
    <text evidence="1">The sequence shown here is derived from an EMBL/GenBank/DDBJ whole genome shotgun (WGS) entry which is preliminary data.</text>
</comment>
<sequence length="226" mass="24308">MPRCSTLRSLLFLATCTMASAHAAWVTPPRHRGLDTTRIANAIVDETLRVFRLNAALVERLTPLRLPGELRFPGGRVHDVRVLGLPALVRRGDVAASLSGGVLALSGGLGLDELLVQSRYSAGPRQPLQLAGEIDGRVTNLTAGVQLAVNVAQARAVLDVFKFSNIGDIQVTRMTGATPAFNWLGVVIMNFILEDQADTLRQKLEDEAKAALNESLANTKIPLTIN</sequence>
<dbReference type="EMBL" id="CM023470">
    <property type="protein sequence ID" value="KAH7981411.1"/>
    <property type="molecule type" value="Genomic_DNA"/>
</dbReference>
<reference evidence="1" key="1">
    <citation type="submission" date="2020-05" db="EMBL/GenBank/DDBJ databases">
        <title>Large-scale comparative analyses of tick genomes elucidate their genetic diversity and vector capacities.</title>
        <authorList>
            <person name="Jia N."/>
            <person name="Wang J."/>
            <person name="Shi W."/>
            <person name="Du L."/>
            <person name="Sun Y."/>
            <person name="Zhan W."/>
            <person name="Jiang J."/>
            <person name="Wang Q."/>
            <person name="Zhang B."/>
            <person name="Ji P."/>
            <person name="Sakyi L.B."/>
            <person name="Cui X."/>
            <person name="Yuan T."/>
            <person name="Jiang B."/>
            <person name="Yang W."/>
            <person name="Lam T.T.-Y."/>
            <person name="Chang Q."/>
            <person name="Ding S."/>
            <person name="Wang X."/>
            <person name="Zhu J."/>
            <person name="Ruan X."/>
            <person name="Zhao L."/>
            <person name="Wei J."/>
            <person name="Que T."/>
            <person name="Du C."/>
            <person name="Cheng J."/>
            <person name="Dai P."/>
            <person name="Han X."/>
            <person name="Huang E."/>
            <person name="Gao Y."/>
            <person name="Liu J."/>
            <person name="Shao H."/>
            <person name="Ye R."/>
            <person name="Li L."/>
            <person name="Wei W."/>
            <person name="Wang X."/>
            <person name="Wang C."/>
            <person name="Yang T."/>
            <person name="Huo Q."/>
            <person name="Li W."/>
            <person name="Guo W."/>
            <person name="Chen H."/>
            <person name="Zhou L."/>
            <person name="Ni X."/>
            <person name="Tian J."/>
            <person name="Zhou Y."/>
            <person name="Sheng Y."/>
            <person name="Liu T."/>
            <person name="Pan Y."/>
            <person name="Xia L."/>
            <person name="Li J."/>
            <person name="Zhao F."/>
            <person name="Cao W."/>
        </authorList>
    </citation>
    <scope>NUCLEOTIDE SEQUENCE</scope>
    <source>
        <strain evidence="1">Dsil-2018</strain>
    </source>
</reference>